<name>A0ABQ4IUW2_9ACTN</name>
<accession>A0ABQ4IUW2</accession>
<feature type="transmembrane region" description="Helical" evidence="2">
    <location>
        <begin position="27"/>
        <end position="48"/>
    </location>
</feature>
<dbReference type="Proteomes" id="UP000643165">
    <property type="component" value="Unassembled WGS sequence"/>
</dbReference>
<keyword evidence="2" id="KW-0812">Transmembrane</keyword>
<proteinExistence type="predicted"/>
<reference evidence="3 4" key="1">
    <citation type="submission" date="2021-01" db="EMBL/GenBank/DDBJ databases">
        <title>Whole genome shotgun sequence of Verrucosispora lutea NBRC 106530.</title>
        <authorList>
            <person name="Komaki H."/>
            <person name="Tamura T."/>
        </authorList>
    </citation>
    <scope>NUCLEOTIDE SEQUENCE [LARGE SCALE GENOMIC DNA]</scope>
    <source>
        <strain evidence="3 4">NBRC 106530</strain>
    </source>
</reference>
<dbReference type="EMBL" id="BOPB01000011">
    <property type="protein sequence ID" value="GIJ21709.1"/>
    <property type="molecule type" value="Genomic_DNA"/>
</dbReference>
<comment type="caution">
    <text evidence="3">The sequence shown here is derived from an EMBL/GenBank/DDBJ whole genome shotgun (WGS) entry which is preliminary data.</text>
</comment>
<organism evidence="3 4">
    <name type="scientific">Micromonospora lutea</name>
    <dbReference type="NCBI Taxonomy" id="419825"/>
    <lineage>
        <taxon>Bacteria</taxon>
        <taxon>Bacillati</taxon>
        <taxon>Actinomycetota</taxon>
        <taxon>Actinomycetes</taxon>
        <taxon>Micromonosporales</taxon>
        <taxon>Micromonosporaceae</taxon>
        <taxon>Micromonospora</taxon>
    </lineage>
</organism>
<evidence type="ECO:0000313" key="4">
    <source>
        <dbReference type="Proteomes" id="UP000643165"/>
    </source>
</evidence>
<sequence length="286" mass="29467">MSNAVRTGYPPPTGPRPPATDSRWPRWLIAATVAWAVLLAGLTWFSSVEDPPTVREQRTLSQAGPVVDGAIGELVAAVDGGVPALIPAEVDRGCRISPLADGATLTRAVDLAAPVGEEQVLLERIADQLPARWRAGVRLTPDGPRLRGDAGEFVTVTGRPATDGRIRFTVDTGCRPVGDDYGRAGSAPAGPEVGSLLEAVRALGGRAGEPESVTSAPCPGGGAARTVRSVVDQVATEPQAALAPLAGGTPVVETPDVYAYRRDGVAVLADFQPDRVVISATTGCTS</sequence>
<keyword evidence="4" id="KW-1185">Reference proteome</keyword>
<evidence type="ECO:0000256" key="2">
    <source>
        <dbReference type="SAM" id="Phobius"/>
    </source>
</evidence>
<keyword evidence="2" id="KW-0472">Membrane</keyword>
<evidence type="ECO:0000256" key="1">
    <source>
        <dbReference type="SAM" id="MobiDB-lite"/>
    </source>
</evidence>
<protein>
    <submittedName>
        <fullName evidence="3">Uncharacterized protein</fullName>
    </submittedName>
</protein>
<feature type="compositionally biased region" description="Pro residues" evidence="1">
    <location>
        <begin position="9"/>
        <end position="18"/>
    </location>
</feature>
<keyword evidence="2" id="KW-1133">Transmembrane helix</keyword>
<feature type="region of interest" description="Disordered" evidence="1">
    <location>
        <begin position="1"/>
        <end position="20"/>
    </location>
</feature>
<dbReference type="RefSeq" id="WP_203997576.1">
    <property type="nucleotide sequence ID" value="NZ_BOPB01000011.1"/>
</dbReference>
<gene>
    <name evidence="3" type="ORF">Vlu01_23330</name>
</gene>
<evidence type="ECO:0000313" key="3">
    <source>
        <dbReference type="EMBL" id="GIJ21709.1"/>
    </source>
</evidence>